<dbReference type="EMBL" id="UOEJ01000134">
    <property type="protein sequence ID" value="VAW00426.1"/>
    <property type="molecule type" value="Genomic_DNA"/>
</dbReference>
<protein>
    <submittedName>
        <fullName evidence="1">Uncharacterized protein</fullName>
    </submittedName>
</protein>
<accession>A0A3B0T096</accession>
<name>A0A3B0T096_9ZZZZ</name>
<sequence>MVDSELIEEFTMDDIPNDVPGDIYRYWLNIATRRVAVT</sequence>
<organism evidence="1">
    <name type="scientific">hydrothermal vent metagenome</name>
    <dbReference type="NCBI Taxonomy" id="652676"/>
    <lineage>
        <taxon>unclassified sequences</taxon>
        <taxon>metagenomes</taxon>
        <taxon>ecological metagenomes</taxon>
    </lineage>
</organism>
<reference evidence="1" key="1">
    <citation type="submission" date="2018-06" db="EMBL/GenBank/DDBJ databases">
        <authorList>
            <person name="Zhirakovskaya E."/>
        </authorList>
    </citation>
    <scope>NUCLEOTIDE SEQUENCE</scope>
</reference>
<proteinExistence type="predicted"/>
<gene>
    <name evidence="1" type="ORF">MNBD_ALPHA01-354</name>
</gene>
<dbReference type="AlphaFoldDB" id="A0A3B0T096"/>
<evidence type="ECO:0000313" key="1">
    <source>
        <dbReference type="EMBL" id="VAW00426.1"/>
    </source>
</evidence>